<dbReference type="SMART" id="SM00387">
    <property type="entry name" value="HATPase_c"/>
    <property type="match status" value="1"/>
</dbReference>
<dbReference type="Gene3D" id="3.40.50.2300">
    <property type="match status" value="1"/>
</dbReference>
<accession>A0ABU1ITW6</accession>
<dbReference type="SUPFAM" id="SSF52172">
    <property type="entry name" value="CheY-like"/>
    <property type="match status" value="1"/>
</dbReference>
<dbReference type="Gene3D" id="3.30.565.10">
    <property type="entry name" value="Histidine kinase-like ATPase, C-terminal domain"/>
    <property type="match status" value="1"/>
</dbReference>
<evidence type="ECO:0000256" key="3">
    <source>
        <dbReference type="ARBA" id="ARBA00022553"/>
    </source>
</evidence>
<dbReference type="InterPro" id="IPR003594">
    <property type="entry name" value="HATPase_dom"/>
</dbReference>
<sequence length="407" mass="46934">MEKLNEYKWNEMIQKQNEMEQELRQLQQQLASEQQEREQAEQSAENKARFIAMLSHEIRTPMNGILSMSDLLRNTSLDEEQQGYLHVLHTSSESLMTLVNNLLDIGKIEAGKMKLARDPFDLINTMEDLTYALAPRAFEKGVQVHLNVHSDIPLFVIGDALKVRQIIMNLLQNAIKFTKKGDISVSLFMLPNDDLERLTVKVSVEDTGIGIPPERLNDIFKMYEQMHEQSEHMHQGTGLGLAICKQLTELMGGTIQAESLHGVGTSVSITLEFERYTDLPSIPFKDNVLHDLRILLLEHNAICRGLIHDMLVEWGAQVTIADDMDERFFDELYHHDYDLVLVDLDMLDRERWIRERTKIQKQQLFLLAPLGEKVEGEFRDTFETVITKPIRKIHLLNSILALQQGHR</sequence>
<keyword evidence="14" id="KW-1185">Reference proteome</keyword>
<evidence type="ECO:0000256" key="9">
    <source>
        <dbReference type="PROSITE-ProRule" id="PRU00169"/>
    </source>
</evidence>
<name>A0ABU1ITW6_9BACL</name>
<dbReference type="CDD" id="cd00156">
    <property type="entry name" value="REC"/>
    <property type="match status" value="1"/>
</dbReference>
<dbReference type="RefSeq" id="WP_188774208.1">
    <property type="nucleotide sequence ID" value="NZ_BMMB01000002.1"/>
</dbReference>
<feature type="domain" description="Histidine kinase" evidence="11">
    <location>
        <begin position="53"/>
        <end position="275"/>
    </location>
</feature>
<dbReference type="PROSITE" id="PS50110">
    <property type="entry name" value="RESPONSE_REGULATORY"/>
    <property type="match status" value="1"/>
</dbReference>
<feature type="region of interest" description="Disordered" evidence="10">
    <location>
        <begin position="24"/>
        <end position="44"/>
    </location>
</feature>
<reference evidence="13 14" key="1">
    <citation type="submission" date="2023-07" db="EMBL/GenBank/DDBJ databases">
        <title>Genomic Encyclopedia of Type Strains, Phase IV (KMG-IV): sequencing the most valuable type-strain genomes for metagenomic binning, comparative biology and taxonomic classification.</title>
        <authorList>
            <person name="Goeker M."/>
        </authorList>
    </citation>
    <scope>NUCLEOTIDE SEQUENCE [LARGE SCALE GENOMIC DNA]</scope>
    <source>
        <strain evidence="13 14">DSM 22170</strain>
    </source>
</reference>
<dbReference type="InterPro" id="IPR001789">
    <property type="entry name" value="Sig_transdc_resp-reg_receiver"/>
</dbReference>
<evidence type="ECO:0000256" key="5">
    <source>
        <dbReference type="ARBA" id="ARBA00022741"/>
    </source>
</evidence>
<dbReference type="InterPro" id="IPR036097">
    <property type="entry name" value="HisK_dim/P_sf"/>
</dbReference>
<dbReference type="EMBL" id="JAVDQH010000002">
    <property type="protein sequence ID" value="MDR6242703.1"/>
    <property type="molecule type" value="Genomic_DNA"/>
</dbReference>
<evidence type="ECO:0000256" key="7">
    <source>
        <dbReference type="ARBA" id="ARBA00022840"/>
    </source>
</evidence>
<evidence type="ECO:0000256" key="1">
    <source>
        <dbReference type="ARBA" id="ARBA00000085"/>
    </source>
</evidence>
<evidence type="ECO:0000256" key="4">
    <source>
        <dbReference type="ARBA" id="ARBA00022679"/>
    </source>
</evidence>
<keyword evidence="3 9" id="KW-0597">Phosphoprotein</keyword>
<evidence type="ECO:0000256" key="8">
    <source>
        <dbReference type="ARBA" id="ARBA00023012"/>
    </source>
</evidence>
<dbReference type="SUPFAM" id="SSF55874">
    <property type="entry name" value="ATPase domain of HSP90 chaperone/DNA topoisomerase II/histidine kinase"/>
    <property type="match status" value="1"/>
</dbReference>
<dbReference type="SMART" id="SM00388">
    <property type="entry name" value="HisKA"/>
    <property type="match status" value="1"/>
</dbReference>
<evidence type="ECO:0000313" key="13">
    <source>
        <dbReference type="EMBL" id="MDR6242703.1"/>
    </source>
</evidence>
<gene>
    <name evidence="13" type="ORF">JOC58_000587</name>
</gene>
<dbReference type="Gene3D" id="1.10.287.130">
    <property type="match status" value="1"/>
</dbReference>
<keyword evidence="8" id="KW-0902">Two-component regulatory system</keyword>
<feature type="modified residue" description="4-aspartylphosphate" evidence="9">
    <location>
        <position position="343"/>
    </location>
</feature>
<proteinExistence type="predicted"/>
<dbReference type="PROSITE" id="PS50109">
    <property type="entry name" value="HIS_KIN"/>
    <property type="match status" value="1"/>
</dbReference>
<protein>
    <recommendedName>
        <fullName evidence="2">histidine kinase</fullName>
        <ecNumber evidence="2">2.7.13.3</ecNumber>
    </recommendedName>
</protein>
<feature type="compositionally biased region" description="Low complexity" evidence="10">
    <location>
        <begin position="24"/>
        <end position="33"/>
    </location>
</feature>
<comment type="catalytic activity">
    <reaction evidence="1">
        <text>ATP + protein L-histidine = ADP + protein N-phospho-L-histidine.</text>
        <dbReference type="EC" id="2.7.13.3"/>
    </reaction>
</comment>
<feature type="domain" description="Response regulatory" evidence="12">
    <location>
        <begin position="293"/>
        <end position="403"/>
    </location>
</feature>
<keyword evidence="7" id="KW-0067">ATP-binding</keyword>
<evidence type="ECO:0000256" key="2">
    <source>
        <dbReference type="ARBA" id="ARBA00012438"/>
    </source>
</evidence>
<evidence type="ECO:0000256" key="6">
    <source>
        <dbReference type="ARBA" id="ARBA00022777"/>
    </source>
</evidence>
<dbReference type="EC" id="2.7.13.3" evidence="2"/>
<evidence type="ECO:0000259" key="12">
    <source>
        <dbReference type="PROSITE" id="PS50110"/>
    </source>
</evidence>
<organism evidence="13 14">
    <name type="scientific">Paenibacillus hunanensis</name>
    <dbReference type="NCBI Taxonomy" id="539262"/>
    <lineage>
        <taxon>Bacteria</taxon>
        <taxon>Bacillati</taxon>
        <taxon>Bacillota</taxon>
        <taxon>Bacilli</taxon>
        <taxon>Bacillales</taxon>
        <taxon>Paenibacillaceae</taxon>
        <taxon>Paenibacillus</taxon>
    </lineage>
</organism>
<dbReference type="Pfam" id="PF02518">
    <property type="entry name" value="HATPase_c"/>
    <property type="match status" value="1"/>
</dbReference>
<dbReference type="InterPro" id="IPR011006">
    <property type="entry name" value="CheY-like_superfamily"/>
</dbReference>
<keyword evidence="6" id="KW-0418">Kinase</keyword>
<evidence type="ECO:0000256" key="10">
    <source>
        <dbReference type="SAM" id="MobiDB-lite"/>
    </source>
</evidence>
<dbReference type="PRINTS" id="PR00344">
    <property type="entry name" value="BCTRLSENSOR"/>
</dbReference>
<comment type="caution">
    <text evidence="13">The sequence shown here is derived from an EMBL/GenBank/DDBJ whole genome shotgun (WGS) entry which is preliminary data.</text>
</comment>
<keyword evidence="5" id="KW-0547">Nucleotide-binding</keyword>
<dbReference type="InterPro" id="IPR036890">
    <property type="entry name" value="HATPase_C_sf"/>
</dbReference>
<dbReference type="PANTHER" id="PTHR45339">
    <property type="entry name" value="HYBRID SIGNAL TRANSDUCTION HISTIDINE KINASE J"/>
    <property type="match status" value="1"/>
</dbReference>
<dbReference type="SUPFAM" id="SSF47384">
    <property type="entry name" value="Homodimeric domain of signal transducing histidine kinase"/>
    <property type="match status" value="1"/>
</dbReference>
<keyword evidence="4" id="KW-0808">Transferase</keyword>
<dbReference type="CDD" id="cd00082">
    <property type="entry name" value="HisKA"/>
    <property type="match status" value="1"/>
</dbReference>
<dbReference type="Proteomes" id="UP001185028">
    <property type="component" value="Unassembled WGS sequence"/>
</dbReference>
<dbReference type="InterPro" id="IPR004358">
    <property type="entry name" value="Sig_transdc_His_kin-like_C"/>
</dbReference>
<evidence type="ECO:0000259" key="11">
    <source>
        <dbReference type="PROSITE" id="PS50109"/>
    </source>
</evidence>
<dbReference type="Pfam" id="PF00512">
    <property type="entry name" value="HisKA"/>
    <property type="match status" value="1"/>
</dbReference>
<dbReference type="CDD" id="cd16922">
    <property type="entry name" value="HATPase_EvgS-ArcB-TorS-like"/>
    <property type="match status" value="1"/>
</dbReference>
<dbReference type="InterPro" id="IPR005467">
    <property type="entry name" value="His_kinase_dom"/>
</dbReference>
<dbReference type="InterPro" id="IPR003661">
    <property type="entry name" value="HisK_dim/P_dom"/>
</dbReference>
<feature type="compositionally biased region" description="Basic and acidic residues" evidence="10">
    <location>
        <begin position="34"/>
        <end position="44"/>
    </location>
</feature>
<dbReference type="PANTHER" id="PTHR45339:SF1">
    <property type="entry name" value="HYBRID SIGNAL TRANSDUCTION HISTIDINE KINASE J"/>
    <property type="match status" value="1"/>
</dbReference>
<evidence type="ECO:0000313" key="14">
    <source>
        <dbReference type="Proteomes" id="UP001185028"/>
    </source>
</evidence>